<keyword evidence="4" id="KW-0862">Zinc</keyword>
<evidence type="ECO:0000313" key="7">
    <source>
        <dbReference type="EnsemblPlants" id="HORVU.MOREX.r3.7HG0729670.1"/>
    </source>
</evidence>
<evidence type="ECO:0000256" key="5">
    <source>
        <dbReference type="ARBA" id="ARBA00023242"/>
    </source>
</evidence>
<keyword evidence="5" id="KW-0539">Nucleus</keyword>
<dbReference type="Proteomes" id="UP000011116">
    <property type="component" value="Chromosome 7H"/>
</dbReference>
<evidence type="ECO:0000313" key="8">
    <source>
        <dbReference type="Proteomes" id="UP000011116"/>
    </source>
</evidence>
<dbReference type="SMR" id="M0UMZ3"/>
<evidence type="ECO:0000256" key="6">
    <source>
        <dbReference type="SAM" id="MobiDB-lite"/>
    </source>
</evidence>
<dbReference type="AlphaFoldDB" id="M0UMZ3"/>
<accession>M0UMZ3</accession>
<dbReference type="GeneID" id="123412590"/>
<dbReference type="GO" id="GO:0010048">
    <property type="term" value="P:vernalization response"/>
    <property type="evidence" value="ECO:0007669"/>
    <property type="project" value="InterPro"/>
</dbReference>
<dbReference type="InterPro" id="IPR013783">
    <property type="entry name" value="Ig-like_fold"/>
</dbReference>
<evidence type="ECO:0000256" key="1">
    <source>
        <dbReference type="ARBA" id="ARBA00004123"/>
    </source>
</evidence>
<feature type="region of interest" description="Disordered" evidence="6">
    <location>
        <begin position="456"/>
        <end position="492"/>
    </location>
</feature>
<keyword evidence="2" id="KW-0479">Metal-binding</keyword>
<dbReference type="CDD" id="cd00063">
    <property type="entry name" value="FN3"/>
    <property type="match status" value="1"/>
</dbReference>
<reference evidence="7" key="2">
    <citation type="submission" date="2020-10" db="EMBL/GenBank/DDBJ databases">
        <authorList>
            <person name="Scholz U."/>
            <person name="Mascher M."/>
            <person name="Fiebig A."/>
        </authorList>
    </citation>
    <scope>NUCLEOTIDE SEQUENCE [LARGE SCALE GENOMIC DNA]</scope>
    <source>
        <strain evidence="7">cv. Morex</strain>
    </source>
</reference>
<dbReference type="EnsemblPlants" id="HORVU.MOREX.r3.7HG0729670.1">
    <property type="protein sequence ID" value="HORVU.MOREX.r3.7HG0729670.1"/>
    <property type="gene ID" value="HORVU.MOREX.r3.7HG0729670"/>
</dbReference>
<feature type="compositionally biased region" description="Polar residues" evidence="6">
    <location>
        <begin position="456"/>
        <end position="489"/>
    </location>
</feature>
<dbReference type="Pfam" id="PF23380">
    <property type="entry name" value="VIN3_C"/>
    <property type="match status" value="1"/>
</dbReference>
<dbReference type="GO" id="GO:0008270">
    <property type="term" value="F:zinc ion binding"/>
    <property type="evidence" value="ECO:0007669"/>
    <property type="project" value="UniProtKB-KW"/>
</dbReference>
<dbReference type="InterPro" id="IPR044514">
    <property type="entry name" value="VIN3-like"/>
</dbReference>
<reference evidence="7" key="3">
    <citation type="submission" date="2022-01" db="UniProtKB">
        <authorList>
            <consortium name="EnsemblPlants"/>
        </authorList>
    </citation>
    <scope>IDENTIFICATION</scope>
    <source>
        <strain evidence="7">subsp. vulgare</strain>
    </source>
</reference>
<feature type="region of interest" description="Disordered" evidence="6">
    <location>
        <begin position="586"/>
        <end position="611"/>
    </location>
</feature>
<dbReference type="InterPro" id="IPR003961">
    <property type="entry name" value="FN3_dom"/>
</dbReference>
<dbReference type="Pfam" id="PF07227">
    <property type="entry name" value="PHD_Oberon"/>
    <property type="match status" value="1"/>
</dbReference>
<organism evidence="7 8">
    <name type="scientific">Hordeum vulgare subsp. vulgare</name>
    <name type="common">Domesticated barley</name>
    <dbReference type="NCBI Taxonomy" id="112509"/>
    <lineage>
        <taxon>Eukaryota</taxon>
        <taxon>Viridiplantae</taxon>
        <taxon>Streptophyta</taxon>
        <taxon>Embryophyta</taxon>
        <taxon>Tracheophyta</taxon>
        <taxon>Spermatophyta</taxon>
        <taxon>Magnoliopsida</taxon>
        <taxon>Liliopsida</taxon>
        <taxon>Poales</taxon>
        <taxon>Poaceae</taxon>
        <taxon>BOP clade</taxon>
        <taxon>Pooideae</taxon>
        <taxon>Triticodae</taxon>
        <taxon>Triticeae</taxon>
        <taxon>Hordeinae</taxon>
        <taxon>Hordeum</taxon>
    </lineage>
</organism>
<feature type="compositionally biased region" description="Basic and acidic residues" evidence="6">
    <location>
        <begin position="631"/>
        <end position="641"/>
    </location>
</feature>
<protein>
    <submittedName>
        <fullName evidence="7">Uncharacterized protein</fullName>
    </submittedName>
</protein>
<feature type="region of interest" description="Disordered" evidence="6">
    <location>
        <begin position="528"/>
        <end position="560"/>
    </location>
</feature>
<dbReference type="ExpressionAtlas" id="M0UMZ3">
    <property type="expression patterns" value="baseline and differential"/>
</dbReference>
<evidence type="ECO:0000256" key="2">
    <source>
        <dbReference type="ARBA" id="ARBA00022723"/>
    </source>
</evidence>
<dbReference type="CDD" id="cd15521">
    <property type="entry name" value="PHD_VIN3_plant"/>
    <property type="match status" value="1"/>
</dbReference>
<dbReference type="GO" id="GO:0040029">
    <property type="term" value="P:epigenetic regulation of gene expression"/>
    <property type="evidence" value="ECO:0007669"/>
    <property type="project" value="InterPro"/>
</dbReference>
<dbReference type="SUPFAM" id="SSF49265">
    <property type="entry name" value="Fibronectin type III"/>
    <property type="match status" value="1"/>
</dbReference>
<dbReference type="GO" id="GO:0005634">
    <property type="term" value="C:nucleus"/>
    <property type="evidence" value="ECO:0007669"/>
    <property type="project" value="UniProtKB-SubCell"/>
</dbReference>
<dbReference type="PANTHER" id="PTHR46286:SF5">
    <property type="entry name" value="FIBRONECTIN TYPE-III DOMAIN-CONTAINING PROTEIN"/>
    <property type="match status" value="1"/>
</dbReference>
<dbReference type="PANTHER" id="PTHR46286">
    <property type="entry name" value="VIN3-LIKE PROTEIN 2-RELATED"/>
    <property type="match status" value="1"/>
</dbReference>
<evidence type="ECO:0000256" key="4">
    <source>
        <dbReference type="ARBA" id="ARBA00022833"/>
    </source>
</evidence>
<keyword evidence="8" id="KW-1185">Reference proteome</keyword>
<proteinExistence type="predicted"/>
<keyword evidence="3" id="KW-0863">Zinc-finger</keyword>
<dbReference type="RefSeq" id="XP_044961477.1">
    <property type="nucleotide sequence ID" value="XM_045105542.1"/>
</dbReference>
<dbReference type="Pfam" id="PF23376">
    <property type="entry name" value="Fn3_VIN3"/>
    <property type="match status" value="1"/>
</dbReference>
<feature type="region of interest" description="Disordered" evidence="6">
    <location>
        <begin position="84"/>
        <end position="111"/>
    </location>
</feature>
<dbReference type="InterPro" id="IPR058585">
    <property type="entry name" value="Fn3_VIN3"/>
</dbReference>
<dbReference type="InterPro" id="IPR032881">
    <property type="entry name" value="Oberon-like_PHD"/>
</dbReference>
<dbReference type="PROSITE" id="PS50853">
    <property type="entry name" value="FN3"/>
    <property type="match status" value="1"/>
</dbReference>
<reference evidence="8" key="1">
    <citation type="journal article" date="2012" name="Nature">
        <title>A physical, genetic and functional sequence assembly of the barley genome.</title>
        <authorList>
            <consortium name="The International Barley Genome Sequencing Consortium"/>
            <person name="Mayer K.F."/>
            <person name="Waugh R."/>
            <person name="Brown J.W."/>
            <person name="Schulman A."/>
            <person name="Langridge P."/>
            <person name="Platzer M."/>
            <person name="Fincher G.B."/>
            <person name="Muehlbauer G.J."/>
            <person name="Sato K."/>
            <person name="Close T.J."/>
            <person name="Wise R.P."/>
            <person name="Stein N."/>
        </authorList>
    </citation>
    <scope>NUCLEOTIDE SEQUENCE [LARGE SCALE GENOMIC DNA]</scope>
    <source>
        <strain evidence="8">cv. Morex</strain>
    </source>
</reference>
<dbReference type="Gene3D" id="2.60.40.10">
    <property type="entry name" value="Immunoglobulins"/>
    <property type="match status" value="1"/>
</dbReference>
<dbReference type="InterPro" id="IPR036116">
    <property type="entry name" value="FN3_sf"/>
</dbReference>
<evidence type="ECO:0000256" key="3">
    <source>
        <dbReference type="ARBA" id="ARBA00022771"/>
    </source>
</evidence>
<sequence length="810" mass="88574">MISLTTSRCISDPDKCRLLSVDAKRELVLQLSKCPHIALGLLHNWTSHDVKQILFSVFCRERKYDGVSKKIMLKYLFQAVNGEPSGHGKRVSKSDPEQNSSTLQFPHKKQRKNDATLLPVIASTPVTAGVTAPTNSACRNLACRASLNPADKFCRRCSCCICFKYDDNKDPSLWLSCNSDQPLQGESCGLSCHLECAFGDERSGIVQSGSSKKLDGAYYCVHCGRQNDLLGCWKKQLLIAKDARRSDVLCHRIFLSHKLLISSKKYLVLHEFVDTALKKLEGELGPISGLEDKGQGIVGRLVVGAEVQKLCNCAMETLESMLSGALTTESQSQSSCVVPSKFIKLEDISHESVTVVFDLNACPMLSQGLTGFNLWHREASKEHYSSIPTGIVPVPSTMLVVRGLAPRTSYVIKVVAFTNSKEIGSWEVRTNTINCPKEMDAKDSVPIYARKDLINNTSTKTNSSGLSNPSSEDVESNNDNTTSANLSRSPESDVEYWTSLEKAPHRCNETDGDSRDLKTGVAGVTKVDVLEEAPRGSASALDDNEEEPGSAAEAALPKRPSELMGYSREVLKQNLATICSEIASHEHTGNESVSPPEYRGSPPRVTQEGTENCRGFSARCIEAKSDDHILQDDGWKAETDPRSLSCKGTPGKCENSGHSDVPSEPHTSAQAPALWKPSNLPQRNKPDNAAGSPVPVTGSGSKPNKDGRVPQPCPLKPGPEPGKPKDAECTDVDAYVYCVKVIRWLECEGYVEASFRVKFLTWLSLRATRQEKRVVSVFVDTFIDDPASLAGQLIDTFSEMIYGKRPPMAP</sequence>
<feature type="compositionally biased region" description="Pro residues" evidence="6">
    <location>
        <begin position="711"/>
        <end position="721"/>
    </location>
</feature>
<feature type="region of interest" description="Disordered" evidence="6">
    <location>
        <begin position="631"/>
        <end position="725"/>
    </location>
</feature>
<dbReference type="Gramene" id="HORVU.MOREX.r3.7HG0729670.1">
    <property type="protein sequence ID" value="HORVU.MOREX.r3.7HG0729670.1"/>
    <property type="gene ID" value="HORVU.MOREX.r3.7HG0729670"/>
</dbReference>
<comment type="subcellular location">
    <subcellularLocation>
        <location evidence="1">Nucleus</location>
    </subcellularLocation>
</comment>
<dbReference type="InterPro" id="IPR056990">
    <property type="entry name" value="VIN3-like_C"/>
</dbReference>
<name>M0UMZ3_HORVV</name>
<gene>
    <name evidence="7" type="primary">LOC123412590</name>
</gene>